<feature type="domain" description="FAD-binding PCMH-type" evidence="6">
    <location>
        <begin position="64"/>
        <end position="236"/>
    </location>
</feature>
<dbReference type="EMBL" id="CM032187">
    <property type="protein sequence ID" value="KAG7090180.1"/>
    <property type="molecule type" value="Genomic_DNA"/>
</dbReference>
<dbReference type="Pfam" id="PF08031">
    <property type="entry name" value="BBE"/>
    <property type="match status" value="1"/>
</dbReference>
<comment type="similarity">
    <text evidence="2">Belongs to the oxygen-dependent FAD-linked oxidoreductase family.</text>
</comment>
<evidence type="ECO:0000259" key="6">
    <source>
        <dbReference type="PROSITE" id="PS51387"/>
    </source>
</evidence>
<dbReference type="PANTHER" id="PTHR42973">
    <property type="entry name" value="BINDING OXIDOREDUCTASE, PUTATIVE (AFU_ORTHOLOGUE AFUA_1G17690)-RELATED"/>
    <property type="match status" value="1"/>
</dbReference>
<dbReference type="SUPFAM" id="SSF56176">
    <property type="entry name" value="FAD-binding/transporter-associated domain-like"/>
    <property type="match status" value="1"/>
</dbReference>
<dbReference type="PANTHER" id="PTHR42973:SF39">
    <property type="entry name" value="FAD-BINDING PCMH-TYPE DOMAIN-CONTAINING PROTEIN"/>
    <property type="match status" value="1"/>
</dbReference>
<dbReference type="GO" id="GO:0016491">
    <property type="term" value="F:oxidoreductase activity"/>
    <property type="evidence" value="ECO:0007669"/>
    <property type="project" value="UniProtKB-KW"/>
</dbReference>
<name>A0A9P7RV05_9AGAR</name>
<evidence type="ECO:0000256" key="4">
    <source>
        <dbReference type="ARBA" id="ARBA00022827"/>
    </source>
</evidence>
<sequence>MRFKLFTLLVTGTAGFGFTYAQITFGSASTGTVLQSELVKHGIKTVFPGDVGYPNATRAYNLRFTVHPVAVTFPQDTQQVSVVVKTSAALGLKVVARSGGHSYIANGLGGTNGSLVVDLSVFKRISFDPATNTAVVEPGNRLGEVVSRLNEVGRAIPHGRCTFVGFGGHSGFGGWGFPSRMWGLTLDNVESATVVLANGTVVDVSDSQHPELFWAIRGSSASFGIVTSLTMKTYAVPPVGTFFQYAWDMDVTNATHAFSSFQTYATDPALPNTFGGELLVLKGSARGRLLVVLLGSHYSAVEEYNRTVAPFLDALPAPTSAKVVSGSWIDVVTAGAAGQLNTTGVEMPRDTFYAKSLMTPEDGQLLTEDAFNGLLKYLAEEGYDSDTFWHVEMELYGGRNSAINAVPLDATAFGHRNTLFTFQPYASTGDLLPPFDNDIFGFVDGMVSSITDRMPNDWAWGGYANYIDSRLDDWQHRYYGQHYERLQALKKSVDPANTFHFPTSIEE</sequence>
<dbReference type="InterPro" id="IPR036318">
    <property type="entry name" value="FAD-bd_PCMH-like_sf"/>
</dbReference>
<dbReference type="InterPro" id="IPR012951">
    <property type="entry name" value="BBE"/>
</dbReference>
<dbReference type="KEGG" id="more:E1B28_011787"/>
<dbReference type="PROSITE" id="PS51387">
    <property type="entry name" value="FAD_PCMH"/>
    <property type="match status" value="1"/>
</dbReference>
<organism evidence="7 8">
    <name type="scientific">Marasmius oreades</name>
    <name type="common">fairy-ring Marasmius</name>
    <dbReference type="NCBI Taxonomy" id="181124"/>
    <lineage>
        <taxon>Eukaryota</taxon>
        <taxon>Fungi</taxon>
        <taxon>Dikarya</taxon>
        <taxon>Basidiomycota</taxon>
        <taxon>Agaricomycotina</taxon>
        <taxon>Agaricomycetes</taxon>
        <taxon>Agaricomycetidae</taxon>
        <taxon>Agaricales</taxon>
        <taxon>Marasmiineae</taxon>
        <taxon>Marasmiaceae</taxon>
        <taxon>Marasmius</taxon>
    </lineage>
</organism>
<comment type="caution">
    <text evidence="7">The sequence shown here is derived from an EMBL/GenBank/DDBJ whole genome shotgun (WGS) entry which is preliminary data.</text>
</comment>
<keyword evidence="3" id="KW-0285">Flavoprotein</keyword>
<dbReference type="RefSeq" id="XP_043006650.1">
    <property type="nucleotide sequence ID" value="XM_043156838.1"/>
</dbReference>
<dbReference type="AlphaFoldDB" id="A0A9P7RV05"/>
<evidence type="ECO:0000256" key="1">
    <source>
        <dbReference type="ARBA" id="ARBA00001974"/>
    </source>
</evidence>
<evidence type="ECO:0000256" key="3">
    <source>
        <dbReference type="ARBA" id="ARBA00022630"/>
    </source>
</evidence>
<dbReference type="Gene3D" id="3.40.462.20">
    <property type="match status" value="1"/>
</dbReference>
<evidence type="ECO:0000313" key="8">
    <source>
        <dbReference type="Proteomes" id="UP001049176"/>
    </source>
</evidence>
<proteinExistence type="inferred from homology"/>
<evidence type="ECO:0000313" key="7">
    <source>
        <dbReference type="EMBL" id="KAG7090180.1"/>
    </source>
</evidence>
<keyword evidence="5" id="KW-0560">Oxidoreductase</keyword>
<dbReference type="InterPro" id="IPR016169">
    <property type="entry name" value="FAD-bd_PCMH_sub2"/>
</dbReference>
<dbReference type="InterPro" id="IPR016166">
    <property type="entry name" value="FAD-bd_PCMH"/>
</dbReference>
<evidence type="ECO:0000256" key="5">
    <source>
        <dbReference type="ARBA" id="ARBA00023002"/>
    </source>
</evidence>
<dbReference type="Pfam" id="PF01565">
    <property type="entry name" value="FAD_binding_4"/>
    <property type="match status" value="1"/>
</dbReference>
<dbReference type="InterPro" id="IPR050416">
    <property type="entry name" value="FAD-linked_Oxidoreductase"/>
</dbReference>
<evidence type="ECO:0000256" key="2">
    <source>
        <dbReference type="ARBA" id="ARBA00005466"/>
    </source>
</evidence>
<dbReference type="Proteomes" id="UP001049176">
    <property type="component" value="Chromosome 7"/>
</dbReference>
<protein>
    <recommendedName>
        <fullName evidence="6">FAD-binding PCMH-type domain-containing protein</fullName>
    </recommendedName>
</protein>
<keyword evidence="8" id="KW-1185">Reference proteome</keyword>
<dbReference type="InterPro" id="IPR006094">
    <property type="entry name" value="Oxid_FAD_bind_N"/>
</dbReference>
<gene>
    <name evidence="7" type="ORF">E1B28_011787</name>
</gene>
<comment type="cofactor">
    <cofactor evidence="1">
        <name>FAD</name>
        <dbReference type="ChEBI" id="CHEBI:57692"/>
    </cofactor>
</comment>
<dbReference type="Gene3D" id="3.30.465.10">
    <property type="match status" value="1"/>
</dbReference>
<reference evidence="7" key="1">
    <citation type="journal article" date="2021" name="Genome Biol. Evol.">
        <title>The assembled and annotated genome of the fairy-ring fungus Marasmius oreades.</title>
        <authorList>
            <person name="Hiltunen M."/>
            <person name="Ament-Velasquez S.L."/>
            <person name="Johannesson H."/>
        </authorList>
    </citation>
    <scope>NUCLEOTIDE SEQUENCE</scope>
    <source>
        <strain evidence="7">03SP1</strain>
    </source>
</reference>
<dbReference type="OrthoDB" id="407275at2759"/>
<accession>A0A9P7RV05</accession>
<dbReference type="GO" id="GO:0071949">
    <property type="term" value="F:FAD binding"/>
    <property type="evidence" value="ECO:0007669"/>
    <property type="project" value="InterPro"/>
</dbReference>
<dbReference type="GeneID" id="66080862"/>
<keyword evidence="4" id="KW-0274">FAD</keyword>